<protein>
    <submittedName>
        <fullName evidence="1">DNA gyrase subunit A</fullName>
    </submittedName>
</protein>
<accession>A0A378YL24</accession>
<evidence type="ECO:0000313" key="2">
    <source>
        <dbReference type="Proteomes" id="UP000255467"/>
    </source>
</evidence>
<dbReference type="GO" id="GO:0003918">
    <property type="term" value="F:DNA topoisomerase type II (double strand cut, ATP-hydrolyzing) activity"/>
    <property type="evidence" value="ECO:0007669"/>
    <property type="project" value="InterPro"/>
</dbReference>
<dbReference type="RefSeq" id="WP_039810986.1">
    <property type="nucleotide sequence ID" value="NZ_UGRY01000002.1"/>
</dbReference>
<proteinExistence type="predicted"/>
<keyword evidence="2" id="KW-1185">Reference proteome</keyword>
<name>A0A378YL24_9NOCA</name>
<sequence>MDAVDHGAEVMQLAQSSTNEDDFAAKLSQRFGFTAVQSRAVADMPISRYCPLWRNRLEREVQQLREDLESS</sequence>
<dbReference type="Proteomes" id="UP000255467">
    <property type="component" value="Unassembled WGS sequence"/>
</dbReference>
<organism evidence="1 2">
    <name type="scientific">Nocardia otitidiscaviarum</name>
    <dbReference type="NCBI Taxonomy" id="1823"/>
    <lineage>
        <taxon>Bacteria</taxon>
        <taxon>Bacillati</taxon>
        <taxon>Actinomycetota</taxon>
        <taxon>Actinomycetes</taxon>
        <taxon>Mycobacteriales</taxon>
        <taxon>Nocardiaceae</taxon>
        <taxon>Nocardia</taxon>
    </lineage>
</organism>
<dbReference type="EMBL" id="UGRY01000002">
    <property type="protein sequence ID" value="SUA77844.1"/>
    <property type="molecule type" value="Genomic_DNA"/>
</dbReference>
<dbReference type="InterPro" id="IPR013757">
    <property type="entry name" value="Topo_IIA_A_a_sf"/>
</dbReference>
<dbReference type="GO" id="GO:0003677">
    <property type="term" value="F:DNA binding"/>
    <property type="evidence" value="ECO:0007669"/>
    <property type="project" value="InterPro"/>
</dbReference>
<reference evidence="1 2" key="1">
    <citation type="submission" date="2018-06" db="EMBL/GenBank/DDBJ databases">
        <authorList>
            <consortium name="Pathogen Informatics"/>
            <person name="Doyle S."/>
        </authorList>
    </citation>
    <scope>NUCLEOTIDE SEQUENCE [LARGE SCALE GENOMIC DNA]</scope>
    <source>
        <strain evidence="1 2">NCTC1934</strain>
    </source>
</reference>
<dbReference type="STRING" id="1406858.GCA_000710895_05014"/>
<evidence type="ECO:0000313" key="1">
    <source>
        <dbReference type="EMBL" id="SUA77844.1"/>
    </source>
</evidence>
<dbReference type="AlphaFoldDB" id="A0A378YL24"/>
<dbReference type="Gene3D" id="1.10.268.10">
    <property type="entry name" value="Topoisomerase, domain 3"/>
    <property type="match status" value="1"/>
</dbReference>
<gene>
    <name evidence="1" type="ORF">NCTC1934_03206</name>
</gene>
<dbReference type="GO" id="GO:0005524">
    <property type="term" value="F:ATP binding"/>
    <property type="evidence" value="ECO:0007669"/>
    <property type="project" value="InterPro"/>
</dbReference>